<dbReference type="OrthoDB" id="7346218at2"/>
<evidence type="ECO:0000259" key="2">
    <source>
        <dbReference type="Pfam" id="PF16220"/>
    </source>
</evidence>
<dbReference type="InterPro" id="IPR012373">
    <property type="entry name" value="Ferrdict_sens_TM"/>
</dbReference>
<evidence type="ECO:0000313" key="3">
    <source>
        <dbReference type="EMBL" id="RXZ31763.1"/>
    </source>
</evidence>
<evidence type="ECO:0000313" key="4">
    <source>
        <dbReference type="Proteomes" id="UP000292347"/>
    </source>
</evidence>
<accession>A0A4Q2IQ54</accession>
<dbReference type="AlphaFoldDB" id="A0A4Q2IQ54"/>
<comment type="caution">
    <text evidence="3">The sequence shown here is derived from an EMBL/GenBank/DDBJ whole genome shotgun (WGS) entry which is preliminary data.</text>
</comment>
<feature type="domain" description="FecR protein" evidence="1">
    <location>
        <begin position="112"/>
        <end position="201"/>
    </location>
</feature>
<feature type="domain" description="FecR N-terminal" evidence="2">
    <location>
        <begin position="14"/>
        <end position="51"/>
    </location>
</feature>
<dbReference type="InterPro" id="IPR006860">
    <property type="entry name" value="FecR"/>
</dbReference>
<dbReference type="RefSeq" id="WP_129341996.1">
    <property type="nucleotide sequence ID" value="NZ_JACIDD010000002.1"/>
</dbReference>
<dbReference type="PANTHER" id="PTHR30273:SF2">
    <property type="entry name" value="PROTEIN FECR"/>
    <property type="match status" value="1"/>
</dbReference>
<dbReference type="PANTHER" id="PTHR30273">
    <property type="entry name" value="PERIPLASMIC SIGNAL SENSOR AND SIGMA FACTOR ACTIVATOR FECR-RELATED"/>
    <property type="match status" value="1"/>
</dbReference>
<sequence>MPEPGQAAPDPAAEAIAWLVRQRDPRFDEWEAFTRWLEADPIHAERYGDLAALDAGVAEDLAAAPPAFETPGAAQVERRGVGILPRAVAAVAALVLVAVGIFLLRPGTAYELATPPGQTKRVQLADGTRVILRGDTRLRLDRAAPREIALQAGEAWFEVAHVPATPFRVRFDGGVAEDLGTRFTVRHLGEGSEVAVAEGAVAVRAGPERIDLTPGRRLRIENGRRRVEPIDVRAVGAWATTSLSYQDAALSVVAADLSRTLGVPVAVAPSLRGQRVTATIQIEADADRSMARLGPLLGIRVVRQGAGWVFAAPR</sequence>
<name>A0A4Q2IQ54_9SPHN</name>
<proteinExistence type="predicted"/>
<protein>
    <submittedName>
        <fullName evidence="3">DUF4880 domain-containing protein</fullName>
    </submittedName>
</protein>
<keyword evidence="4" id="KW-1185">Reference proteome</keyword>
<dbReference type="Proteomes" id="UP000292347">
    <property type="component" value="Unassembled WGS sequence"/>
</dbReference>
<gene>
    <name evidence="3" type="ORF">EO081_11205</name>
</gene>
<dbReference type="GO" id="GO:0016989">
    <property type="term" value="F:sigma factor antagonist activity"/>
    <property type="evidence" value="ECO:0007669"/>
    <property type="project" value="TreeGrafter"/>
</dbReference>
<evidence type="ECO:0000259" key="1">
    <source>
        <dbReference type="Pfam" id="PF04773"/>
    </source>
</evidence>
<organism evidence="3 4">
    <name type="scientific">Sphingomonas desiccabilis</name>
    <dbReference type="NCBI Taxonomy" id="429134"/>
    <lineage>
        <taxon>Bacteria</taxon>
        <taxon>Pseudomonadati</taxon>
        <taxon>Pseudomonadota</taxon>
        <taxon>Alphaproteobacteria</taxon>
        <taxon>Sphingomonadales</taxon>
        <taxon>Sphingomonadaceae</taxon>
        <taxon>Sphingomonas</taxon>
    </lineage>
</organism>
<reference evidence="3 4" key="1">
    <citation type="submission" date="2019-01" db="EMBL/GenBank/DDBJ databases">
        <title>Sphingomonas mucosissima sp. nov. and Sphingomonas desiccabilis sp. nov., from biological soil crusts in the Colorado Plateau, USA.</title>
        <authorList>
            <person name="Zhu D."/>
        </authorList>
    </citation>
    <scope>NUCLEOTIDE SEQUENCE [LARGE SCALE GENOMIC DNA]</scope>
    <source>
        <strain evidence="3 4">CP1D</strain>
    </source>
</reference>
<dbReference type="Pfam" id="PF04773">
    <property type="entry name" value="FecR"/>
    <property type="match status" value="1"/>
</dbReference>
<dbReference type="PIRSF" id="PIRSF018266">
    <property type="entry name" value="FecR"/>
    <property type="match status" value="1"/>
</dbReference>
<dbReference type="EMBL" id="SDPT01000002">
    <property type="protein sequence ID" value="RXZ31763.1"/>
    <property type="molecule type" value="Genomic_DNA"/>
</dbReference>
<dbReference type="Gene3D" id="2.60.120.1440">
    <property type="match status" value="1"/>
</dbReference>
<dbReference type="InterPro" id="IPR032623">
    <property type="entry name" value="FecR_N"/>
</dbReference>
<dbReference type="Pfam" id="PF16220">
    <property type="entry name" value="DUF4880"/>
    <property type="match status" value="1"/>
</dbReference>